<accession>A0A7J6F3T6</accession>
<protein>
    <recommendedName>
        <fullName evidence="5">Acetylglutamate kinase</fullName>
    </recommendedName>
</protein>
<keyword evidence="1" id="KW-0808">Transferase</keyword>
<gene>
    <name evidence="3" type="ORF">G4B88_014942</name>
</gene>
<evidence type="ECO:0000256" key="1">
    <source>
        <dbReference type="ARBA" id="ARBA00022679"/>
    </source>
</evidence>
<reference evidence="3 4" key="1">
    <citation type="journal article" date="2020" name="bioRxiv">
        <title>Sequence and annotation of 42 cannabis genomes reveals extensive copy number variation in cannabinoid synthesis and pathogen resistance genes.</title>
        <authorList>
            <person name="Mckernan K.J."/>
            <person name="Helbert Y."/>
            <person name="Kane L.T."/>
            <person name="Ebling H."/>
            <person name="Zhang L."/>
            <person name="Liu B."/>
            <person name="Eaton Z."/>
            <person name="Mclaughlin S."/>
            <person name="Kingan S."/>
            <person name="Baybayan P."/>
            <person name="Concepcion G."/>
            <person name="Jordan M."/>
            <person name="Riva A."/>
            <person name="Barbazuk W."/>
            <person name="Harkins T."/>
        </authorList>
    </citation>
    <scope>NUCLEOTIDE SEQUENCE [LARGE SCALE GENOMIC DNA]</scope>
    <source>
        <strain evidence="4">cv. Jamaican Lion 4</strain>
        <tissue evidence="3">Leaf</tissue>
    </source>
</reference>
<organism evidence="3 4">
    <name type="scientific">Cannabis sativa</name>
    <name type="common">Hemp</name>
    <name type="synonym">Marijuana</name>
    <dbReference type="NCBI Taxonomy" id="3483"/>
    <lineage>
        <taxon>Eukaryota</taxon>
        <taxon>Viridiplantae</taxon>
        <taxon>Streptophyta</taxon>
        <taxon>Embryophyta</taxon>
        <taxon>Tracheophyta</taxon>
        <taxon>Spermatophyta</taxon>
        <taxon>Magnoliopsida</taxon>
        <taxon>eudicotyledons</taxon>
        <taxon>Gunneridae</taxon>
        <taxon>Pentapetalae</taxon>
        <taxon>rosids</taxon>
        <taxon>fabids</taxon>
        <taxon>Rosales</taxon>
        <taxon>Cannabaceae</taxon>
        <taxon>Cannabis</taxon>
    </lineage>
</organism>
<dbReference type="Proteomes" id="UP000583929">
    <property type="component" value="Unassembled WGS sequence"/>
</dbReference>
<dbReference type="GO" id="GO:0009534">
    <property type="term" value="C:chloroplast thylakoid"/>
    <property type="evidence" value="ECO:0007669"/>
    <property type="project" value="TreeGrafter"/>
</dbReference>
<dbReference type="GO" id="GO:0003991">
    <property type="term" value="F:acetylglutamate kinase activity"/>
    <property type="evidence" value="ECO:0007669"/>
    <property type="project" value="TreeGrafter"/>
</dbReference>
<sequence>MGLRPVLVHGGGPEINLWLKRLNIEVNFWALARDQPIAQSESLQVKAIGLCGTDGQVAQALGFVGEVVWVDPIILWSIVNDGHIPVIASVAARELLHIWGWMNGTVVALVSSGVFSGGGWWWVVVVDGR</sequence>
<evidence type="ECO:0000313" key="3">
    <source>
        <dbReference type="EMBL" id="KAF4365392.1"/>
    </source>
</evidence>
<dbReference type="SUPFAM" id="SSF53633">
    <property type="entry name" value="Carbamate kinase-like"/>
    <property type="match status" value="1"/>
</dbReference>
<proteinExistence type="predicted"/>
<evidence type="ECO:0000256" key="2">
    <source>
        <dbReference type="SAM" id="Phobius"/>
    </source>
</evidence>
<dbReference type="PANTHER" id="PTHR23342">
    <property type="entry name" value="N-ACETYLGLUTAMATE SYNTHASE"/>
    <property type="match status" value="1"/>
</dbReference>
<keyword evidence="2" id="KW-0812">Transmembrane</keyword>
<dbReference type="AlphaFoldDB" id="A0A7J6F3T6"/>
<dbReference type="GO" id="GO:0006526">
    <property type="term" value="P:L-arginine biosynthetic process"/>
    <property type="evidence" value="ECO:0007669"/>
    <property type="project" value="TreeGrafter"/>
</dbReference>
<comment type="caution">
    <text evidence="3">The sequence shown here is derived from an EMBL/GenBank/DDBJ whole genome shotgun (WGS) entry which is preliminary data.</text>
</comment>
<keyword evidence="2" id="KW-0472">Membrane</keyword>
<evidence type="ECO:0000313" key="4">
    <source>
        <dbReference type="Proteomes" id="UP000583929"/>
    </source>
</evidence>
<keyword evidence="2" id="KW-1133">Transmembrane helix</keyword>
<dbReference type="Gene3D" id="3.40.1160.10">
    <property type="entry name" value="Acetylglutamate kinase-like"/>
    <property type="match status" value="1"/>
</dbReference>
<dbReference type="InterPro" id="IPR036393">
    <property type="entry name" value="AceGlu_kinase-like_sf"/>
</dbReference>
<keyword evidence="4" id="KW-1185">Reference proteome</keyword>
<feature type="transmembrane region" description="Helical" evidence="2">
    <location>
        <begin position="101"/>
        <end position="123"/>
    </location>
</feature>
<name>A0A7J6F3T6_CANSA</name>
<dbReference type="EMBL" id="JAATIQ010000273">
    <property type="protein sequence ID" value="KAF4365392.1"/>
    <property type="molecule type" value="Genomic_DNA"/>
</dbReference>
<evidence type="ECO:0008006" key="5">
    <source>
        <dbReference type="Google" id="ProtNLM"/>
    </source>
</evidence>
<dbReference type="PANTHER" id="PTHR23342:SF0">
    <property type="entry name" value="N-ACETYLGLUTAMATE SYNTHASE, MITOCHONDRIAL"/>
    <property type="match status" value="1"/>
</dbReference>